<gene>
    <name evidence="3" type="primary">Ctsd</name>
    <name evidence="3" type="ORF">CHAPAP_R15922</name>
</gene>
<organism evidence="3 4">
    <name type="scientific">Chaetorhynchus papuensis</name>
    <name type="common">pygmy drongo</name>
    <dbReference type="NCBI Taxonomy" id="254446"/>
    <lineage>
        <taxon>Eukaryota</taxon>
        <taxon>Metazoa</taxon>
        <taxon>Chordata</taxon>
        <taxon>Craniata</taxon>
        <taxon>Vertebrata</taxon>
        <taxon>Euteleostomi</taxon>
        <taxon>Archelosauria</taxon>
        <taxon>Archosauria</taxon>
        <taxon>Dinosauria</taxon>
        <taxon>Saurischia</taxon>
        <taxon>Theropoda</taxon>
        <taxon>Coelurosauria</taxon>
        <taxon>Aves</taxon>
        <taxon>Neognathae</taxon>
        <taxon>Neoaves</taxon>
        <taxon>Telluraves</taxon>
        <taxon>Australaves</taxon>
        <taxon>Passeriformes</taxon>
        <taxon>Rhipiduridae</taxon>
        <taxon>Chaetorhynchus</taxon>
    </lineage>
</organism>
<dbReference type="PANTHER" id="PTHR47966:SF51">
    <property type="entry name" value="BETA-SITE APP-CLEAVING ENZYME, ISOFORM A-RELATED"/>
    <property type="match status" value="1"/>
</dbReference>
<dbReference type="GO" id="GO:0006508">
    <property type="term" value="P:proteolysis"/>
    <property type="evidence" value="ECO:0007669"/>
    <property type="project" value="InterPro"/>
</dbReference>
<dbReference type="InterPro" id="IPR001461">
    <property type="entry name" value="Aspartic_peptidase_A1"/>
</dbReference>
<accession>A0A7K8JEU8</accession>
<feature type="non-terminal residue" evidence="3">
    <location>
        <position position="1"/>
    </location>
</feature>
<dbReference type="Pfam" id="PF00026">
    <property type="entry name" value="Asp"/>
    <property type="match status" value="1"/>
</dbReference>
<evidence type="ECO:0000256" key="1">
    <source>
        <dbReference type="ARBA" id="ARBA00007447"/>
    </source>
</evidence>
<comment type="caution">
    <text evidence="3">The sequence shown here is derived from an EMBL/GenBank/DDBJ whole genome shotgun (WGS) entry which is preliminary data.</text>
</comment>
<proteinExistence type="inferred from homology"/>
<dbReference type="GO" id="GO:0004190">
    <property type="term" value="F:aspartic-type endopeptidase activity"/>
    <property type="evidence" value="ECO:0007669"/>
    <property type="project" value="InterPro"/>
</dbReference>
<dbReference type="InterPro" id="IPR021109">
    <property type="entry name" value="Peptidase_aspartic_dom_sf"/>
</dbReference>
<reference evidence="3 4" key="1">
    <citation type="submission" date="2019-09" db="EMBL/GenBank/DDBJ databases">
        <title>Bird 10,000 Genomes (B10K) Project - Family phase.</title>
        <authorList>
            <person name="Zhang G."/>
        </authorList>
    </citation>
    <scope>NUCLEOTIDE SEQUENCE [LARGE SCALE GENOMIC DNA]</scope>
    <source>
        <strain evidence="3">B10K-CU-031-19</strain>
        <tissue evidence="3">Muscle</tissue>
    </source>
</reference>
<dbReference type="SUPFAM" id="SSF50630">
    <property type="entry name" value="Acid proteases"/>
    <property type="match status" value="1"/>
</dbReference>
<dbReference type="PROSITE" id="PS51767">
    <property type="entry name" value="PEPTIDASE_A1"/>
    <property type="match status" value="1"/>
</dbReference>
<dbReference type="AlphaFoldDB" id="A0A7K8JEU8"/>
<dbReference type="PANTHER" id="PTHR47966">
    <property type="entry name" value="BETA-SITE APP-CLEAVING ENZYME, ISOFORM A-RELATED"/>
    <property type="match status" value="1"/>
</dbReference>
<evidence type="ECO:0000313" key="3">
    <source>
        <dbReference type="EMBL" id="NXE03339.1"/>
    </source>
</evidence>
<feature type="domain" description="Peptidase A1" evidence="2">
    <location>
        <begin position="1"/>
        <end position="77"/>
    </location>
</feature>
<evidence type="ECO:0000313" key="4">
    <source>
        <dbReference type="Proteomes" id="UP000541605"/>
    </source>
</evidence>
<name>A0A7K8JEU8_9PASS</name>
<dbReference type="InterPro" id="IPR033121">
    <property type="entry name" value="PEPTIDASE_A1"/>
</dbReference>
<keyword evidence="4" id="KW-1185">Reference proteome</keyword>
<dbReference type="Proteomes" id="UP000541605">
    <property type="component" value="Unassembled WGS sequence"/>
</dbReference>
<dbReference type="EMBL" id="VWYX01005275">
    <property type="protein sequence ID" value="NXE03339.1"/>
    <property type="molecule type" value="Genomic_DNA"/>
</dbReference>
<protein>
    <submittedName>
        <fullName evidence="3">CATD protein</fullName>
    </submittedName>
</protein>
<comment type="similarity">
    <text evidence="1">Belongs to the peptidase A1 family.</text>
</comment>
<feature type="non-terminal residue" evidence="3">
    <location>
        <position position="77"/>
    </location>
</feature>
<sequence length="77" mass="8244">SPQVSNVSVPNQTFAEAVALPGLAFAAARFDGVLGLAFPGASAGPARPVFDNMMERGLFRDNVFSFRLRRYWAAPDG</sequence>
<dbReference type="Gene3D" id="2.40.70.10">
    <property type="entry name" value="Acid Proteases"/>
    <property type="match status" value="1"/>
</dbReference>
<evidence type="ECO:0000259" key="2">
    <source>
        <dbReference type="PROSITE" id="PS51767"/>
    </source>
</evidence>